<feature type="region of interest" description="Disordered" evidence="1">
    <location>
        <begin position="120"/>
        <end position="173"/>
    </location>
</feature>
<evidence type="ECO:0000313" key="3">
    <source>
        <dbReference type="EMBL" id="RDW29185.1"/>
    </source>
</evidence>
<dbReference type="Proteomes" id="UP000182444">
    <property type="component" value="Chromosome 1F"/>
</dbReference>
<dbReference type="AlphaFoldDB" id="A0A1H6PZT8"/>
<protein>
    <recommendedName>
        <fullName evidence="6">Protein GLC8</fullName>
    </recommendedName>
</protein>
<evidence type="ECO:0000313" key="4">
    <source>
        <dbReference type="Proteomes" id="UP000182444"/>
    </source>
</evidence>
<dbReference type="OMA" id="SHKSEKH"/>
<reference evidence="2 4" key="1">
    <citation type="journal article" date="2016" name="PLoS ONE">
        <title>Sequence Assembly of Yarrowia lipolytica Strain W29/CLIB89 Shows Transposable Element Diversity.</title>
        <authorList>
            <person name="Magnan C."/>
            <person name="Yu J."/>
            <person name="Chang I."/>
            <person name="Jahn E."/>
            <person name="Kanomata Y."/>
            <person name="Wu J."/>
            <person name="Zeller M."/>
            <person name="Oakes M."/>
            <person name="Baldi P."/>
            <person name="Sandmeyer S."/>
        </authorList>
    </citation>
    <scope>NUCLEOTIDE SEQUENCE [LARGE SCALE GENOMIC DNA]</scope>
    <source>
        <strain evidence="2">CLIB89</strain>
        <strain evidence="4">CLIB89(W29)</strain>
    </source>
</reference>
<dbReference type="GeneID" id="2908140"/>
<proteinExistence type="predicted"/>
<reference evidence="3 5" key="2">
    <citation type="submission" date="2018-07" db="EMBL/GenBank/DDBJ databases">
        <title>Draft Genome Assemblies for Five Robust Yarrowia lipolytica Strains Exhibiting High Lipid Production and Pentose Sugar Utilization and Sugar Alcohol Secretion from Undetoxified Lignocellulosic Biomass Hydrolysates.</title>
        <authorList>
            <consortium name="DOE Joint Genome Institute"/>
            <person name="Walker C."/>
            <person name="Ryu S."/>
            <person name="Na H."/>
            <person name="Zane M."/>
            <person name="LaButti K."/>
            <person name="Lipzen A."/>
            <person name="Haridas S."/>
            <person name="Barry K."/>
            <person name="Grigoriev I.V."/>
            <person name="Quarterman J."/>
            <person name="Slininger P."/>
            <person name="Dien B."/>
            <person name="Trinh C.T."/>
        </authorList>
    </citation>
    <scope>NUCLEOTIDE SEQUENCE [LARGE SCALE GENOMIC DNA]</scope>
    <source>
        <strain evidence="3 5">YB392</strain>
    </source>
</reference>
<evidence type="ECO:0008006" key="6">
    <source>
        <dbReference type="Google" id="ProtNLM"/>
    </source>
</evidence>
<accession>A0A1H6PZT8</accession>
<dbReference type="GO" id="GO:0009966">
    <property type="term" value="P:regulation of signal transduction"/>
    <property type="evidence" value="ECO:0007669"/>
    <property type="project" value="InterPro"/>
</dbReference>
<dbReference type="GO" id="GO:0004864">
    <property type="term" value="F:protein phosphatase inhibitor activity"/>
    <property type="evidence" value="ECO:0007669"/>
    <property type="project" value="InterPro"/>
</dbReference>
<dbReference type="eggNOG" id="ENOG502S2VH">
    <property type="taxonomic scope" value="Eukaryota"/>
</dbReference>
<dbReference type="RefSeq" id="XP_504896.1">
    <property type="nucleotide sequence ID" value="XM_504896.1"/>
</dbReference>
<dbReference type="Pfam" id="PF04979">
    <property type="entry name" value="IPP-2"/>
    <property type="match status" value="1"/>
</dbReference>
<feature type="compositionally biased region" description="Polar residues" evidence="1">
    <location>
        <begin position="58"/>
        <end position="78"/>
    </location>
</feature>
<feature type="region of interest" description="Disordered" evidence="1">
    <location>
        <begin position="39"/>
        <end position="81"/>
    </location>
</feature>
<gene>
    <name evidence="3" type="ORF">B0I71DRAFT_126149</name>
    <name evidence="2" type="ORF">YALI1_F03461g</name>
</gene>
<evidence type="ECO:0000313" key="2">
    <source>
        <dbReference type="EMBL" id="AOW06531.1"/>
    </source>
</evidence>
<feature type="compositionally biased region" description="Basic and acidic residues" evidence="1">
    <location>
        <begin position="138"/>
        <end position="149"/>
    </location>
</feature>
<dbReference type="VEuPathDB" id="FungiDB:YALI1_F03461g"/>
<evidence type="ECO:0000313" key="5">
    <source>
        <dbReference type="Proteomes" id="UP000256601"/>
    </source>
</evidence>
<dbReference type="PANTHER" id="PTHR12398:SF20">
    <property type="entry name" value="PROTEIN PHOSPHATASE 1 REGULATORY INHIBITOR SUBUNIT 2"/>
    <property type="match status" value="1"/>
</dbReference>
<dbReference type="VEuPathDB" id="FungiDB:YALI0_F02233g"/>
<evidence type="ECO:0000256" key="1">
    <source>
        <dbReference type="SAM" id="MobiDB-lite"/>
    </source>
</evidence>
<feature type="region of interest" description="Disordered" evidence="1">
    <location>
        <begin position="1"/>
        <end position="22"/>
    </location>
</feature>
<name>A0A1H6PZT8_YARLL</name>
<dbReference type="Proteomes" id="UP000256601">
    <property type="component" value="Unassembled WGS sequence"/>
</dbReference>
<organism evidence="2 4">
    <name type="scientific">Yarrowia lipolytica</name>
    <name type="common">Candida lipolytica</name>
    <dbReference type="NCBI Taxonomy" id="4952"/>
    <lineage>
        <taxon>Eukaryota</taxon>
        <taxon>Fungi</taxon>
        <taxon>Dikarya</taxon>
        <taxon>Ascomycota</taxon>
        <taxon>Saccharomycotina</taxon>
        <taxon>Dipodascomycetes</taxon>
        <taxon>Dipodascales</taxon>
        <taxon>Dipodascales incertae sedis</taxon>
        <taxon>Yarrowia</taxon>
    </lineage>
</organism>
<dbReference type="EMBL" id="CP017558">
    <property type="protein sequence ID" value="AOW06531.1"/>
    <property type="molecule type" value="Genomic_DNA"/>
</dbReference>
<dbReference type="EMBL" id="KZ857324">
    <property type="protein sequence ID" value="RDW29185.1"/>
    <property type="molecule type" value="Genomic_DNA"/>
</dbReference>
<dbReference type="PANTHER" id="PTHR12398">
    <property type="entry name" value="PROTEIN PHOSPHATASE INHIBITOR"/>
    <property type="match status" value="1"/>
</dbReference>
<dbReference type="KEGG" id="yli:2908140"/>
<dbReference type="InterPro" id="IPR007062">
    <property type="entry name" value="PPI-2"/>
</dbReference>
<dbReference type="OrthoDB" id="551302at2759"/>
<sequence>MVKGILKHKTPEAEVAPNPEIDRQKVLENTRANAQLYSQNSEKIRRASTGKVRVDEASSGTTEFPSNVNGPNGGQPSDISWDEAGIYLHEQDKGTYMKIDEPKTPYAGTLGDNEYYAEDDEEATGFSLGEPEFDEDGTLEKERIIKDSSVEEDDDDHEIDEREQLREEDQQQHEEFLKKRNQHYNMKIDLAAARKLAEQEDDEDDE</sequence>
<feature type="compositionally biased region" description="Basic and acidic residues" evidence="1">
    <location>
        <begin position="159"/>
        <end position="173"/>
    </location>
</feature>